<dbReference type="EMBL" id="JANBPG010000616">
    <property type="protein sequence ID" value="KAJ1895025.1"/>
    <property type="molecule type" value="Genomic_DNA"/>
</dbReference>
<sequence>MSTMQSTSSNHRHSFMSRSHIVTLLNGTAHDDDEESPSFQNQLLLLPSIERHEISDHPAMASASKCCVFIKELARTLCFPARTISTAQLLVHRTYINRPNYSASTADLATACLFVAAKMEETIKRLRDILAHSYVISSPSVVDPQSVPVSVTDKMRPTVLAAEQFVLEAIGFDFRTAHPHLMYVKLAKMANVPMSTVAAGWSILADAYFTTLPVQYPSVLIAAGALCLAWNLDCTSPQDTSSFVRTSLGIHGLPAEASKSHSGGRRGSNSNNRQVSGRQESVPANLLFPAQSRERPQSISMYEEWWTKFGVATSDMQSFVRQMADFYLLFFNGNAASAGYVERHRNGIPSSDMSRRIGQWRLWLENASITPVSPKRS</sequence>
<dbReference type="Proteomes" id="UP001150581">
    <property type="component" value="Unassembled WGS sequence"/>
</dbReference>
<evidence type="ECO:0000313" key="2">
    <source>
        <dbReference type="Proteomes" id="UP001150581"/>
    </source>
</evidence>
<protein>
    <submittedName>
        <fullName evidence="1">RNA polymerase II C-terminal domain kinase beta subunit</fullName>
        <ecNumber evidence="1">3.2.1.21</ecNumber>
    </submittedName>
</protein>
<comment type="caution">
    <text evidence="1">The sequence shown here is derived from an EMBL/GenBank/DDBJ whole genome shotgun (WGS) entry which is preliminary data.</text>
</comment>
<keyword evidence="1" id="KW-0808">Transferase</keyword>
<dbReference type="EC" id="3.2.1.21" evidence="1"/>
<reference evidence="1" key="1">
    <citation type="submission" date="2022-07" db="EMBL/GenBank/DDBJ databases">
        <title>Phylogenomic reconstructions and comparative analyses of Kickxellomycotina fungi.</title>
        <authorList>
            <person name="Reynolds N.K."/>
            <person name="Stajich J.E."/>
            <person name="Barry K."/>
            <person name="Grigoriev I.V."/>
            <person name="Crous P."/>
            <person name="Smith M.E."/>
        </authorList>
    </citation>
    <scope>NUCLEOTIDE SEQUENCE</scope>
    <source>
        <strain evidence="1">Benny 63K</strain>
    </source>
</reference>
<gene>
    <name evidence="1" type="primary">CTK2_2</name>
    <name evidence="1" type="ORF">LPJ66_004834</name>
</gene>
<accession>A0ACC1III9</accession>
<keyword evidence="2" id="KW-1185">Reference proteome</keyword>
<name>A0ACC1III9_9FUNG</name>
<keyword evidence="1" id="KW-0418">Kinase</keyword>
<organism evidence="1 2">
    <name type="scientific">Kickxella alabastrina</name>
    <dbReference type="NCBI Taxonomy" id="61397"/>
    <lineage>
        <taxon>Eukaryota</taxon>
        <taxon>Fungi</taxon>
        <taxon>Fungi incertae sedis</taxon>
        <taxon>Zoopagomycota</taxon>
        <taxon>Kickxellomycotina</taxon>
        <taxon>Kickxellomycetes</taxon>
        <taxon>Kickxellales</taxon>
        <taxon>Kickxellaceae</taxon>
        <taxon>Kickxella</taxon>
    </lineage>
</organism>
<proteinExistence type="predicted"/>
<evidence type="ECO:0000313" key="1">
    <source>
        <dbReference type="EMBL" id="KAJ1895025.1"/>
    </source>
</evidence>
<keyword evidence="1" id="KW-0378">Hydrolase</keyword>
<keyword evidence="1" id="KW-0326">Glycosidase</keyword>